<dbReference type="SUPFAM" id="SSF103473">
    <property type="entry name" value="MFS general substrate transporter"/>
    <property type="match status" value="2"/>
</dbReference>
<feature type="transmembrane region" description="Helical" evidence="7">
    <location>
        <begin position="252"/>
        <end position="272"/>
    </location>
</feature>
<proteinExistence type="predicted"/>
<feature type="domain" description="Major facilitator superfamily (MFS) profile" evidence="8">
    <location>
        <begin position="7"/>
        <end position="396"/>
    </location>
</feature>
<feature type="transmembrane region" description="Helical" evidence="7">
    <location>
        <begin position="284"/>
        <end position="302"/>
    </location>
</feature>
<feature type="transmembrane region" description="Helical" evidence="7">
    <location>
        <begin position="134"/>
        <end position="153"/>
    </location>
</feature>
<dbReference type="PANTHER" id="PTHR43414">
    <property type="entry name" value="MULTIDRUG RESISTANCE PROTEIN MDTG"/>
    <property type="match status" value="1"/>
</dbReference>
<keyword evidence="2" id="KW-0813">Transport</keyword>
<feature type="transmembrane region" description="Helical" evidence="7">
    <location>
        <begin position="308"/>
        <end position="330"/>
    </location>
</feature>
<dbReference type="PANTHER" id="PTHR43414:SF6">
    <property type="entry name" value="MULTIDRUG RESISTANCE PROTEIN MDTG"/>
    <property type="match status" value="1"/>
</dbReference>
<evidence type="ECO:0000256" key="7">
    <source>
        <dbReference type="SAM" id="Phobius"/>
    </source>
</evidence>
<dbReference type="Proteomes" id="UP000650466">
    <property type="component" value="Unassembled WGS sequence"/>
</dbReference>
<feature type="transmembrane region" description="Helical" evidence="7">
    <location>
        <begin position="78"/>
        <end position="97"/>
    </location>
</feature>
<evidence type="ECO:0000256" key="6">
    <source>
        <dbReference type="ARBA" id="ARBA00023136"/>
    </source>
</evidence>
<sequence length="409" mass="44709">MVRWQVNLTVLWLGQFLVMGGMTMIVPFLPLYLQELGMKDPHEVATWAGLIFAGNFVTSFLFQPIWGGLADRYGRKVMLLRSGFGMAIVMTLMGFAGNAWQLLILRMVNGTISGYAPAAVALMSTNTPKEKMGFAMGTLQSGAVAGTILGPFIGGLLAEWIGYRYIFYITGILLFAASVLTLLLVKEKFNVKEASAKPKISVIQAFGQLRHVRQLPSLYGVTLLIQFAMLSTMPLMPLFVAELHGQTAGLAFFAGLVGSITGFSNMFASPILGKLSDRIGPERILGICLAGAAVLFIPQAFVHNVWQLFAARFGLGIFMGGLLPTVNALIRKYTPEGMESRSYSFNTSALSLGNMLGPVVGGAISGYFNIREIFILSTILLFINSLWVYKTLLVRKTSIEVNFEDERPR</sequence>
<dbReference type="PROSITE" id="PS50850">
    <property type="entry name" value="MFS"/>
    <property type="match status" value="1"/>
</dbReference>
<feature type="transmembrane region" description="Helical" evidence="7">
    <location>
        <begin position="45"/>
        <end position="66"/>
    </location>
</feature>
<keyword evidence="10" id="KW-1185">Reference proteome</keyword>
<feature type="transmembrane region" description="Helical" evidence="7">
    <location>
        <begin position="12"/>
        <end position="33"/>
    </location>
</feature>
<dbReference type="InterPro" id="IPR036259">
    <property type="entry name" value="MFS_trans_sf"/>
</dbReference>
<reference evidence="9" key="1">
    <citation type="submission" date="2020-09" db="EMBL/GenBank/DDBJ databases">
        <title>Draft Genome Sequence of Paenibacillus sp. WST5.</title>
        <authorList>
            <person name="Bao Z."/>
        </authorList>
    </citation>
    <scope>NUCLEOTIDE SEQUENCE</scope>
    <source>
        <strain evidence="9">WST5</strain>
    </source>
</reference>
<dbReference type="InterPro" id="IPR001958">
    <property type="entry name" value="Tet-R_TetA/multi-R_MdtG-like"/>
</dbReference>
<keyword evidence="4 7" id="KW-0812">Transmembrane</keyword>
<evidence type="ECO:0000256" key="2">
    <source>
        <dbReference type="ARBA" id="ARBA00022448"/>
    </source>
</evidence>
<feature type="transmembrane region" description="Helical" evidence="7">
    <location>
        <begin position="218"/>
        <end position="240"/>
    </location>
</feature>
<accession>A0A926QK65</accession>
<feature type="transmembrane region" description="Helical" evidence="7">
    <location>
        <begin position="342"/>
        <end position="364"/>
    </location>
</feature>
<keyword evidence="5 7" id="KW-1133">Transmembrane helix</keyword>
<evidence type="ECO:0000256" key="4">
    <source>
        <dbReference type="ARBA" id="ARBA00022692"/>
    </source>
</evidence>
<evidence type="ECO:0000313" key="10">
    <source>
        <dbReference type="Proteomes" id="UP000650466"/>
    </source>
</evidence>
<dbReference type="InterPro" id="IPR020846">
    <property type="entry name" value="MFS_dom"/>
</dbReference>
<dbReference type="InterPro" id="IPR011701">
    <property type="entry name" value="MFS"/>
</dbReference>
<dbReference type="RefSeq" id="WP_188174959.1">
    <property type="nucleotide sequence ID" value="NZ_JACVVD010000004.1"/>
</dbReference>
<evidence type="ECO:0000256" key="5">
    <source>
        <dbReference type="ARBA" id="ARBA00022989"/>
    </source>
</evidence>
<feature type="transmembrane region" description="Helical" evidence="7">
    <location>
        <begin position="103"/>
        <end position="122"/>
    </location>
</feature>
<gene>
    <name evidence="9" type="ORF">ICC18_13625</name>
</gene>
<comment type="caution">
    <text evidence="9">The sequence shown here is derived from an EMBL/GenBank/DDBJ whole genome shotgun (WGS) entry which is preliminary data.</text>
</comment>
<dbReference type="Pfam" id="PF07690">
    <property type="entry name" value="MFS_1"/>
    <property type="match status" value="1"/>
</dbReference>
<feature type="transmembrane region" description="Helical" evidence="7">
    <location>
        <begin position="165"/>
        <end position="185"/>
    </location>
</feature>
<dbReference type="Gene3D" id="1.20.1250.20">
    <property type="entry name" value="MFS general substrate transporter like domains"/>
    <property type="match status" value="2"/>
</dbReference>
<keyword evidence="3" id="KW-1003">Cell membrane</keyword>
<keyword evidence="6 7" id="KW-0472">Membrane</keyword>
<dbReference type="PRINTS" id="PR01035">
    <property type="entry name" value="TCRTETA"/>
</dbReference>
<organism evidence="9 10">
    <name type="scientific">Paenibacillus sedimenti</name>
    <dbReference type="NCBI Taxonomy" id="2770274"/>
    <lineage>
        <taxon>Bacteria</taxon>
        <taxon>Bacillati</taxon>
        <taxon>Bacillota</taxon>
        <taxon>Bacilli</taxon>
        <taxon>Bacillales</taxon>
        <taxon>Paenibacillaceae</taxon>
        <taxon>Paenibacillus</taxon>
    </lineage>
</organism>
<dbReference type="GO" id="GO:0005886">
    <property type="term" value="C:plasma membrane"/>
    <property type="evidence" value="ECO:0007669"/>
    <property type="project" value="UniProtKB-SubCell"/>
</dbReference>
<dbReference type="EMBL" id="JACVVD010000004">
    <property type="protein sequence ID" value="MBD0381159.1"/>
    <property type="molecule type" value="Genomic_DNA"/>
</dbReference>
<evidence type="ECO:0000256" key="3">
    <source>
        <dbReference type="ARBA" id="ARBA00022475"/>
    </source>
</evidence>
<comment type="subcellular location">
    <subcellularLocation>
        <location evidence="1">Cell membrane</location>
        <topology evidence="1">Multi-pass membrane protein</topology>
    </subcellularLocation>
</comment>
<dbReference type="AlphaFoldDB" id="A0A926QK65"/>
<evidence type="ECO:0000256" key="1">
    <source>
        <dbReference type="ARBA" id="ARBA00004651"/>
    </source>
</evidence>
<evidence type="ECO:0000313" key="9">
    <source>
        <dbReference type="EMBL" id="MBD0381159.1"/>
    </source>
</evidence>
<name>A0A926QK65_9BACL</name>
<protein>
    <submittedName>
        <fullName evidence="9">MFS transporter</fullName>
    </submittedName>
</protein>
<dbReference type="GO" id="GO:0022857">
    <property type="term" value="F:transmembrane transporter activity"/>
    <property type="evidence" value="ECO:0007669"/>
    <property type="project" value="InterPro"/>
</dbReference>
<evidence type="ECO:0000259" key="8">
    <source>
        <dbReference type="PROSITE" id="PS50850"/>
    </source>
</evidence>
<feature type="transmembrane region" description="Helical" evidence="7">
    <location>
        <begin position="370"/>
        <end position="389"/>
    </location>
</feature>